<gene>
    <name evidence="2" type="ordered locus">Mflv_1980</name>
</gene>
<proteinExistence type="predicted"/>
<dbReference type="OrthoDB" id="9763644at2"/>
<name>A4T6J1_MYCGI</name>
<feature type="compositionally biased region" description="Basic residues" evidence="1">
    <location>
        <begin position="391"/>
        <end position="405"/>
    </location>
</feature>
<organism evidence="2">
    <name type="scientific">Mycolicibacterium gilvum (strain PYR-GCK)</name>
    <name type="common">Mycobacterium gilvum (strain PYR-GCK)</name>
    <dbReference type="NCBI Taxonomy" id="350054"/>
    <lineage>
        <taxon>Bacteria</taxon>
        <taxon>Bacillati</taxon>
        <taxon>Actinomycetota</taxon>
        <taxon>Actinomycetes</taxon>
        <taxon>Mycobacteriales</taxon>
        <taxon>Mycobacteriaceae</taxon>
        <taxon>Mycolicibacterium</taxon>
    </lineage>
</organism>
<dbReference type="STRING" id="350054.Mflv_1980"/>
<feature type="region of interest" description="Disordered" evidence="1">
    <location>
        <begin position="380"/>
        <end position="405"/>
    </location>
</feature>
<sequence>MAEPLLLEVLRALGFTERDRIPICTRRPGGDFVSMLYAVRDLAGWMPPQDRDVWFGANPVGRHVSASKKGGEADVTRMRTLFADLDVKPGKCLDSLEQCYAAVGGLAEYVDAEPAVLIESGHGLQPLWRVGSPPGDSNVIDRDWPRQEFRETWWRFGAVVQRAVQDATWAPDGSQNTRMVDGVFNIDRVLRCPGSINWKNPEEPVPVRTRLVAGADRLMMHSLVSRLDRDGIKPLRSTREIRTGRTTDFDAATEWIESQNEATLDLSELRALRNVRSLNTVLWEYLDQAKLVGVIADGNEGAHAEMRDRVLHAVYSAQEGRAGLVVALHNIGEAYLKVMELRARGDLPGEARDTATATREWASAVRGAVARARGRDVPRINGWGHWPSMPKRPRGPRRPRSGRRP</sequence>
<dbReference type="KEGG" id="mgi:Mflv_1980"/>
<protein>
    <submittedName>
        <fullName evidence="2">Uncharacterized protein</fullName>
    </submittedName>
</protein>
<evidence type="ECO:0000313" key="2">
    <source>
        <dbReference type="EMBL" id="ABP44458.1"/>
    </source>
</evidence>
<dbReference type="HOGENOM" id="CLU_679385_0_0_11"/>
<accession>A4T6J1</accession>
<dbReference type="AlphaFoldDB" id="A4T6J1"/>
<reference evidence="2" key="1">
    <citation type="submission" date="2007-04" db="EMBL/GenBank/DDBJ databases">
        <authorList>
            <consortium name="US DOE Joint Genome Institute"/>
            <person name="Copeland A."/>
            <person name="Lucas S."/>
            <person name="Lapidus A."/>
            <person name="Barry K."/>
            <person name="Detter J.C."/>
            <person name="Glavina del Rio T."/>
            <person name="Hammon N."/>
            <person name="Israni S."/>
            <person name="Dalin E."/>
            <person name="Tice H."/>
            <person name="Pitluck S."/>
            <person name="Chain P."/>
            <person name="Malfatti S."/>
            <person name="Shin M."/>
            <person name="Vergez L."/>
            <person name="Schmutz J."/>
            <person name="Larimer F."/>
            <person name="Land M."/>
            <person name="Hauser L."/>
            <person name="Kyrpides N."/>
            <person name="Mikhailova N."/>
            <person name="Miller C."/>
            <person name="Richardson P."/>
        </authorList>
    </citation>
    <scope>NUCLEOTIDE SEQUENCE</scope>
    <source>
        <strain evidence="2">PYR-GCK</strain>
    </source>
</reference>
<reference evidence="2" key="2">
    <citation type="journal article" date="2013" name="PLoS ONE">
        <title>A Gene Expression Study of the Activities of Aromatic Ring-Cleavage Dioxygenases in Mycobacterium gilvum PYR-GCK to Changes in Salinity and pH during Pyrene Degradation.</title>
        <authorList>
            <person name="Badejo A.C."/>
            <person name="Badejo A.O."/>
            <person name="Shin K.H."/>
            <person name="Chai Y.G."/>
        </authorList>
    </citation>
    <scope>NUCLEOTIDE SEQUENCE [LARGE SCALE GENOMIC DNA]</scope>
    <source>
        <strain evidence="2">PYR-GCK</strain>
    </source>
</reference>
<dbReference type="EMBL" id="CP000656">
    <property type="protein sequence ID" value="ABP44458.1"/>
    <property type="molecule type" value="Genomic_DNA"/>
</dbReference>
<evidence type="ECO:0000256" key="1">
    <source>
        <dbReference type="SAM" id="MobiDB-lite"/>
    </source>
</evidence>